<feature type="domain" description="C2H2-type" evidence="2">
    <location>
        <begin position="1053"/>
        <end position="1077"/>
    </location>
</feature>
<dbReference type="OrthoDB" id="1925236at2759"/>
<keyword evidence="4" id="KW-1185">Reference proteome</keyword>
<dbReference type="Gene3D" id="3.30.160.60">
    <property type="entry name" value="Classic Zinc Finger"/>
    <property type="match status" value="13"/>
</dbReference>
<sequence length="1365" mass="156205">MFADHDPKEIYKLHSYVNDTDDSSTNSDESDALLQFKPALYTYEELSDAIIIEPEGCYICIAKLVSPHIATSHYNSKKHKRNIAAHCVLNNLKSKQDIEAIVKEKIENLTLPDYCYICKANLMLPDNATSHYNSKRHKNNITVHRDGILNNLKSEQQESIIREKIENLTLPDFCHICKANLTTSENATSHYNSKKHKSNIAVRRDEILNNLKIEQQEAIVKEKIENLILPDFCHICKANLMTSDNATSHYNSNRHKSNIVAHRDKILNNLKVEQQEAIVKEKIENLTLPDYCYICKANLMAPGNATSHYNSTKHKSKIQAHRDEILNNLKSEQQDLKATKKEKREDLTPPDYCDICKVKFISPQHTRTHYNSKRHKHNIELENNLNSLQKEAVEDKSYCCFVCGIELNSKELYDNHVQNSGHKSYSSVLQNKNSHETIVNVNSNDCNISTNKASSDSIAIGPVGNVEVNGAESALKHGINSSKNIDKSKYIQDKQEKVMSKSEQNLEATVKEKIEDLTPPDYCYICKVNLMSPFDATSHYNSKRHKRKIVVHRDEIINNLKSEKQKAVDVKSYCCLICDIRLNSKKLYNSHLQSNVHQLYASIEKTNFGHKPIINMNSNDCNITEGENETAACYNANEKEPVIDDLEAQEIKPVINNEEMLKINDTNQKEPVIDILELNNLKSEQQDLEAIVKEKIEDLTLPDYCYICKNNLTSPIHYNSKRHKRNIAVYRDELLNNLESEQVYVDLKTIVNEKIENLTLPDCCYICKANLMSPGNATSHYNSKKHKSKIALYRDKIVNDLKSQQREAVEVKSETGIQPGIDDGEKLEENNTNQKEPGIDILELNNLKSEQQDLEAILKEKLEDLTLPNYCYICKANLMTPGSATSHYNSKRHKRNIVVCRDEIVKNLKSEQQEAVEVKRKEELNPDINNGEMLEKNNINQKEPVIEILDETGIQPGIDNGEKLKKNNTNQKEPGIDILELNNLKSEQQDLKATKKEKREDLTPPDYCDICKVKFISPQHTKTHYNSKRHKHNIELENNLNSLQQEAVEDKSYCCFVCGIELNSKQLYDNHVQNSGHKSYSSVLQNKNSHETIVNVNSNDCNISTNKASSDSIAIGPVGNVEVNGAELALKHRINSSNNIDKSKYIQDKQEKVMSESEQDLEATVKEIIEDLTPPYYCYICKVNLMSPFDATSHYNSKKHKRKIVVHRDEIINNLKSEKQKAVDVKSYCCLICDIRLNSKKLYNSHLQSNVHQLYASIEKTNFGHKPIINMNSNDCNITEGENETTACYNANEKEPVIDDLETQEIKPIINNEEMLKINDTNQKEPVIDILELNNLKSEQQDLEAIVKEKNRGFDTTRLLLYMQK</sequence>
<dbReference type="InterPro" id="IPR013087">
    <property type="entry name" value="Znf_C2H2_type"/>
</dbReference>
<feature type="domain" description="C2H2-type" evidence="2">
    <location>
        <begin position="1006"/>
        <end position="1030"/>
    </location>
</feature>
<evidence type="ECO:0000256" key="1">
    <source>
        <dbReference type="SAM" id="MobiDB-lite"/>
    </source>
</evidence>
<evidence type="ECO:0000259" key="3">
    <source>
        <dbReference type="SMART" id="SM00451"/>
    </source>
</evidence>
<dbReference type="GO" id="GO:0003676">
    <property type="term" value="F:nucleic acid binding"/>
    <property type="evidence" value="ECO:0007669"/>
    <property type="project" value="InterPro"/>
</dbReference>
<feature type="domain" description="U1-type" evidence="3">
    <location>
        <begin position="1173"/>
        <end position="1207"/>
    </location>
</feature>
<feature type="domain" description="C2H2-type" evidence="2">
    <location>
        <begin position="1176"/>
        <end position="1200"/>
    </location>
</feature>
<feature type="region of interest" description="Disordered" evidence="1">
    <location>
        <begin position="809"/>
        <end position="832"/>
    </location>
</feature>
<feature type="domain" description="U1-type" evidence="3">
    <location>
        <begin position="1225"/>
        <end position="1258"/>
    </location>
</feature>
<dbReference type="InterPro" id="IPR036236">
    <property type="entry name" value="Znf_C2H2_sf"/>
</dbReference>
<gene>
    <name evidence="5" type="primary">LOC115890389</name>
</gene>
<dbReference type="InterPro" id="IPR003604">
    <property type="entry name" value="Matrin/U1-like-C_Znf_C2H2"/>
</dbReference>
<organism evidence="4 5">
    <name type="scientific">Sitophilus oryzae</name>
    <name type="common">Rice weevil</name>
    <name type="synonym">Curculio oryzae</name>
    <dbReference type="NCBI Taxonomy" id="7048"/>
    <lineage>
        <taxon>Eukaryota</taxon>
        <taxon>Metazoa</taxon>
        <taxon>Ecdysozoa</taxon>
        <taxon>Arthropoda</taxon>
        <taxon>Hexapoda</taxon>
        <taxon>Insecta</taxon>
        <taxon>Pterygota</taxon>
        <taxon>Neoptera</taxon>
        <taxon>Endopterygota</taxon>
        <taxon>Coleoptera</taxon>
        <taxon>Polyphaga</taxon>
        <taxon>Cucujiformia</taxon>
        <taxon>Curculionidae</taxon>
        <taxon>Dryophthorinae</taxon>
        <taxon>Sitophilus</taxon>
    </lineage>
</organism>
<feature type="domain" description="U1-type" evidence="3">
    <location>
        <begin position="348"/>
        <end position="382"/>
    </location>
</feature>
<dbReference type="GeneID" id="115890389"/>
<evidence type="ECO:0000313" key="4">
    <source>
        <dbReference type="Proteomes" id="UP000504635"/>
    </source>
</evidence>
<dbReference type="SMART" id="SM00451">
    <property type="entry name" value="ZnF_U1"/>
    <property type="match status" value="14"/>
</dbReference>
<dbReference type="KEGG" id="soy:115890389"/>
<feature type="domain" description="U1-type" evidence="3">
    <location>
        <begin position="228"/>
        <end position="262"/>
    </location>
</feature>
<feature type="domain" description="U1-type" evidence="3">
    <location>
        <begin position="287"/>
        <end position="321"/>
    </location>
</feature>
<proteinExistence type="predicted"/>
<feature type="domain" description="U1-type" evidence="3">
    <location>
        <begin position="518"/>
        <end position="552"/>
    </location>
</feature>
<feature type="domain" description="U1-type" evidence="3">
    <location>
        <begin position="570"/>
        <end position="603"/>
    </location>
</feature>
<feature type="domain" description="U1-type" evidence="3">
    <location>
        <begin position="1003"/>
        <end position="1037"/>
    </location>
</feature>
<reference evidence="5" key="1">
    <citation type="submission" date="2025-08" db="UniProtKB">
        <authorList>
            <consortium name="RefSeq"/>
        </authorList>
    </citation>
    <scope>IDENTIFICATION</scope>
    <source>
        <tissue evidence="5">Gonads</tissue>
    </source>
</reference>
<feature type="domain" description="U1-type" evidence="3">
    <location>
        <begin position="169"/>
        <end position="203"/>
    </location>
</feature>
<feature type="domain" description="C2H2-type" evidence="2">
    <location>
        <begin position="398"/>
        <end position="422"/>
    </location>
</feature>
<feature type="domain" description="U1-type" evidence="3">
    <location>
        <begin position="866"/>
        <end position="900"/>
    </location>
</feature>
<dbReference type="InterPro" id="IPR052644">
    <property type="entry name" value="ZMAT3"/>
</dbReference>
<name>A0A6J2YT62_SITOR</name>
<feature type="domain" description="U1-type" evidence="3">
    <location>
        <begin position="110"/>
        <end position="144"/>
    </location>
</feature>
<accession>A0A6J2YT62</accession>
<dbReference type="SMART" id="SM00355">
    <property type="entry name" value="ZnF_C2H2"/>
    <property type="match status" value="8"/>
</dbReference>
<evidence type="ECO:0000259" key="2">
    <source>
        <dbReference type="SMART" id="SM00355"/>
    </source>
</evidence>
<dbReference type="RefSeq" id="XP_030766469.1">
    <property type="nucleotide sequence ID" value="XM_030910609.1"/>
</dbReference>
<feature type="domain" description="C2H2-type" evidence="2">
    <location>
        <begin position="573"/>
        <end position="597"/>
    </location>
</feature>
<feature type="domain" description="C2H2-type" evidence="2">
    <location>
        <begin position="869"/>
        <end position="893"/>
    </location>
</feature>
<dbReference type="Pfam" id="PF12874">
    <property type="entry name" value="zf-met"/>
    <property type="match status" value="9"/>
</dbReference>
<protein>
    <submittedName>
        <fullName evidence="5">Zinc finger homeobox protein 4-like isoform X1</fullName>
    </submittedName>
</protein>
<dbReference type="PANTHER" id="PTHR46786:SF1">
    <property type="entry name" value="ZINC FINGER MATRIN-TYPE PROTEIN 3"/>
    <property type="match status" value="1"/>
</dbReference>
<dbReference type="GO" id="GO:0008270">
    <property type="term" value="F:zinc ion binding"/>
    <property type="evidence" value="ECO:0007669"/>
    <property type="project" value="InterPro"/>
</dbReference>
<feature type="domain" description="C2H2-type" evidence="2">
    <location>
        <begin position="1228"/>
        <end position="1252"/>
    </location>
</feature>
<dbReference type="SUPFAM" id="SSF57667">
    <property type="entry name" value="beta-beta-alpha zinc fingers"/>
    <property type="match status" value="12"/>
</dbReference>
<feature type="domain" description="U1-type" evidence="3">
    <location>
        <begin position="759"/>
        <end position="793"/>
    </location>
</feature>
<evidence type="ECO:0000313" key="5">
    <source>
        <dbReference type="RefSeq" id="XP_030766469.1"/>
    </source>
</evidence>
<feature type="domain" description="C2H2-type" evidence="2">
    <location>
        <begin position="351"/>
        <end position="375"/>
    </location>
</feature>
<feature type="domain" description="U1-type" evidence="3">
    <location>
        <begin position="700"/>
        <end position="730"/>
    </location>
</feature>
<dbReference type="Proteomes" id="UP000504635">
    <property type="component" value="Unplaced"/>
</dbReference>
<dbReference type="PANTHER" id="PTHR46786">
    <property type="entry name" value="ZINC FINGER MATRIN-TYPE PROTEIN 3"/>
    <property type="match status" value="1"/>
</dbReference>
<dbReference type="InParanoid" id="A0A6J2YT62"/>
<feature type="domain" description="U1-type" evidence="3">
    <location>
        <begin position="52"/>
        <end position="86"/>
    </location>
</feature>